<reference evidence="3" key="2">
    <citation type="journal article" date="2010" name="Science">
        <title>The genome of the Western clawed frog Xenopus tropicalis.</title>
        <authorList>
            <person name="Hellsten U."/>
            <person name="Harland R.M."/>
            <person name="Gilchrist M.J."/>
            <person name="Hendrix D."/>
            <person name="Jurka J."/>
            <person name="Kapitonov V."/>
            <person name="Ovcharenko I."/>
            <person name="Putnam N.H."/>
            <person name="Shu S."/>
            <person name="Taher L."/>
            <person name="Blitz I.L."/>
            <person name="Blumberg B."/>
            <person name="Dichmann D.S."/>
            <person name="Dubchak I."/>
            <person name="Amaya E."/>
            <person name="Detter J.C."/>
            <person name="Fletcher R."/>
            <person name="Gerhard D.S."/>
            <person name="Goodstein D."/>
            <person name="Graves T."/>
            <person name="Grigoriev I.V."/>
            <person name="Grimwood J."/>
            <person name="Kawashima T."/>
            <person name="Lindquist E."/>
            <person name="Lucas S.M."/>
            <person name="Mead P.E."/>
            <person name="Mitros T."/>
            <person name="Ogino H."/>
            <person name="Ohta Y."/>
            <person name="Poliakov A.V."/>
            <person name="Pollet N."/>
            <person name="Robert J."/>
            <person name="Salamov A."/>
            <person name="Sater A.K."/>
            <person name="Schmutz J."/>
            <person name="Terry A."/>
            <person name="Vize P.D."/>
            <person name="Warren W.C."/>
            <person name="Wells D."/>
            <person name="Wills A."/>
            <person name="Wilson R.K."/>
            <person name="Zimmerman L.B."/>
            <person name="Zorn A.M."/>
            <person name="Grainger R."/>
            <person name="Grammer T."/>
            <person name="Khokha M.K."/>
            <person name="Richardson P.M."/>
            <person name="Rokhsar D.S."/>
        </authorList>
    </citation>
    <scope>NUCLEOTIDE SEQUENCE [LARGE SCALE GENOMIC DNA]</scope>
    <source>
        <strain evidence="3">Nigerian</strain>
    </source>
</reference>
<accession>A0A1B8Y933</accession>
<dbReference type="PANTHER" id="PTHR37999:SF3">
    <property type="entry name" value="MUCIN-3B-LIKE"/>
    <property type="match status" value="1"/>
</dbReference>
<evidence type="ECO:0000259" key="2">
    <source>
        <dbReference type="PROSITE" id="PS50024"/>
    </source>
</evidence>
<organism evidence="3">
    <name type="scientific">Xenopus tropicalis</name>
    <name type="common">Western clawed frog</name>
    <name type="synonym">Silurana tropicalis</name>
    <dbReference type="NCBI Taxonomy" id="8364"/>
    <lineage>
        <taxon>Eukaryota</taxon>
        <taxon>Metazoa</taxon>
        <taxon>Chordata</taxon>
        <taxon>Craniata</taxon>
        <taxon>Vertebrata</taxon>
        <taxon>Euteleostomi</taxon>
        <taxon>Amphibia</taxon>
        <taxon>Batrachia</taxon>
        <taxon>Anura</taxon>
        <taxon>Pipoidea</taxon>
        <taxon>Pipidae</taxon>
        <taxon>Xenopodinae</taxon>
        <taxon>Xenopus</taxon>
        <taxon>Silurana</taxon>
    </lineage>
</organism>
<dbReference type="EMBL" id="KV460378">
    <property type="protein sequence ID" value="OCA19509.1"/>
    <property type="molecule type" value="Genomic_DNA"/>
</dbReference>
<sequence>MRTVYANVSGYVNVEIISLRKGSIIVEHKVIVEVELKDNLTQQYNNVLEQVTDQLNDLNCTHGNSALCLDGNKPLVEASTLPSAEELCKEKVVNGSENLYSPLQTPTGLICISACDERSKNYMNCTIGSCRLNGTKGPLCYCPDTDKYIYMQDRCQGKVLKAGLYGGLGAGFALLMIILITTGLLLYRTKRWYKWDPFLQPEEPKWYEDTDGIWTNPLSYENPGAVLYEDDISYISSQATTITFEPSLQNVDTRIKVNIKRPEKVDVNLPPS</sequence>
<keyword evidence="1" id="KW-0812">Transmembrane</keyword>
<dbReference type="InterPro" id="IPR053311">
    <property type="entry name" value="Mucosal_Integrity_Assoc"/>
</dbReference>
<dbReference type="InterPro" id="IPR000082">
    <property type="entry name" value="SEA_dom"/>
</dbReference>
<name>A0A1B8Y933_XENTR</name>
<reference evidence="3" key="1">
    <citation type="submission" date="2009-11" db="EMBL/GenBank/DDBJ databases">
        <authorList>
            <consortium name="US DOE Joint Genome Institute (JGI-PGF)"/>
            <person name="Ottilar R."/>
            <person name="Schmutz J."/>
            <person name="Salamov A."/>
            <person name="Cheng J.F."/>
            <person name="Lucas S."/>
            <person name="Pitluck S."/>
            <person name="Gundlach H."/>
            <person name="Guo Y."/>
            <person name="Haberer G."/>
            <person name="Nasrallah J."/>
            <person name="Mayer K.F.X."/>
            <person name="van de Peer Y."/>
            <person name="Weigel D."/>
            <person name="Grigoriev I.V."/>
        </authorList>
    </citation>
    <scope>NUCLEOTIDE SEQUENCE</scope>
    <source>
        <strain evidence="3">Nigerian</strain>
    </source>
</reference>
<dbReference type="PROSITE" id="PS50024">
    <property type="entry name" value="SEA"/>
    <property type="match status" value="1"/>
</dbReference>
<feature type="transmembrane region" description="Helical" evidence="1">
    <location>
        <begin position="164"/>
        <end position="187"/>
    </location>
</feature>
<gene>
    <name evidence="3" type="ORF">XENTR_v90029029mg</name>
</gene>
<keyword evidence="1" id="KW-0472">Membrane</keyword>
<protein>
    <recommendedName>
        <fullName evidence="2">SEA domain-containing protein</fullName>
    </recommendedName>
</protein>
<feature type="domain" description="SEA" evidence="2">
    <location>
        <begin position="1"/>
        <end position="81"/>
    </location>
</feature>
<dbReference type="AlphaFoldDB" id="A0A1B8Y933"/>
<reference evidence="3" key="3">
    <citation type="submission" date="2016-05" db="EMBL/GenBank/DDBJ databases">
        <title>WGS assembly of Xenopus tropicalis.</title>
        <authorList>
            <person name="Sessions A."/>
            <person name="Jenkins J."/>
            <person name="Mitros T."/>
            <person name="Lyons J.T."/>
            <person name="Dichmann D.S."/>
            <person name="Robert J."/>
            <person name="Harland R.M."/>
            <person name="Rokhsar D.S."/>
        </authorList>
    </citation>
    <scope>NUCLEOTIDE SEQUENCE</scope>
    <source>
        <strain evidence="3">Nigerian</strain>
    </source>
</reference>
<evidence type="ECO:0000256" key="1">
    <source>
        <dbReference type="SAM" id="Phobius"/>
    </source>
</evidence>
<proteinExistence type="predicted"/>
<keyword evidence="1" id="KW-1133">Transmembrane helix</keyword>
<dbReference type="PANTHER" id="PTHR37999">
    <property type="entry name" value="MUCIN-17"/>
    <property type="match status" value="1"/>
</dbReference>
<evidence type="ECO:0000313" key="3">
    <source>
        <dbReference type="EMBL" id="OCA19509.1"/>
    </source>
</evidence>